<dbReference type="PATRIC" id="fig|1268072.3.peg.4911"/>
<feature type="chain" id="PRO_5038747707" evidence="2">
    <location>
        <begin position="22"/>
        <end position="162"/>
    </location>
</feature>
<feature type="domain" description="FMN-binding" evidence="3">
    <location>
        <begin position="88"/>
        <end position="159"/>
    </location>
</feature>
<dbReference type="STRING" id="1268072.PSAB_23810"/>
<evidence type="ECO:0000256" key="2">
    <source>
        <dbReference type="SAM" id="SignalP"/>
    </source>
</evidence>
<dbReference type="eggNOG" id="COG3976">
    <property type="taxonomic scope" value="Bacteria"/>
</dbReference>
<keyword evidence="2" id="KW-0732">Signal</keyword>
<gene>
    <name evidence="4" type="ORF">PSAB_23810</name>
</gene>
<dbReference type="KEGG" id="psab:PSAB_23810"/>
<protein>
    <submittedName>
        <fullName evidence="4">FMN-binding domain-containing protein</fullName>
    </submittedName>
</protein>
<feature type="signal peptide" evidence="2">
    <location>
        <begin position="1"/>
        <end position="21"/>
    </location>
</feature>
<dbReference type="Proteomes" id="UP000019772">
    <property type="component" value="Chromosome"/>
</dbReference>
<dbReference type="GO" id="GO:0016020">
    <property type="term" value="C:membrane"/>
    <property type="evidence" value="ECO:0007669"/>
    <property type="project" value="InterPro"/>
</dbReference>
<organism evidence="4 5">
    <name type="scientific">Paenibacillus sabinae T27</name>
    <dbReference type="NCBI Taxonomy" id="1268072"/>
    <lineage>
        <taxon>Bacteria</taxon>
        <taxon>Bacillati</taxon>
        <taxon>Bacillota</taxon>
        <taxon>Bacilli</taxon>
        <taxon>Bacillales</taxon>
        <taxon>Paenibacillaceae</taxon>
        <taxon>Paenibacillus</taxon>
    </lineage>
</organism>
<name>X5A767_9BACL</name>
<feature type="compositionally biased region" description="Polar residues" evidence="1">
    <location>
        <begin position="54"/>
        <end position="72"/>
    </location>
</feature>
<feature type="region of interest" description="Disordered" evidence="1">
    <location>
        <begin position="51"/>
        <end position="82"/>
    </location>
</feature>
<keyword evidence="5" id="KW-1185">Reference proteome</keyword>
<evidence type="ECO:0000256" key="1">
    <source>
        <dbReference type="SAM" id="MobiDB-lite"/>
    </source>
</evidence>
<dbReference type="GO" id="GO:0010181">
    <property type="term" value="F:FMN binding"/>
    <property type="evidence" value="ECO:0007669"/>
    <property type="project" value="InterPro"/>
</dbReference>
<dbReference type="HOGENOM" id="CLU_133637_0_0_9"/>
<evidence type="ECO:0000259" key="3">
    <source>
        <dbReference type="SMART" id="SM00900"/>
    </source>
</evidence>
<dbReference type="RefSeq" id="WP_025337092.1">
    <property type="nucleotide sequence ID" value="NZ_CP004078.1"/>
</dbReference>
<dbReference type="SMART" id="SM00900">
    <property type="entry name" value="FMN_bind"/>
    <property type="match status" value="1"/>
</dbReference>
<dbReference type="Gene3D" id="3.90.1010.20">
    <property type="match status" value="1"/>
</dbReference>
<reference evidence="4 5" key="1">
    <citation type="journal article" date="2014" name="PLoS Genet.">
        <title>Comparative Genomic Analysis of N2-Fixing and Non-N2-Fixing Paenibacillus spp.: Organization, Evolution and Expression of the Nitrogen Fixation Genes.</title>
        <authorList>
            <person name="Xie J.B."/>
            <person name="Du Z."/>
            <person name="Bai L."/>
            <person name="Tian C."/>
            <person name="Zhang Y."/>
            <person name="Xie J.Y."/>
            <person name="Wang T."/>
            <person name="Liu X."/>
            <person name="Chen X."/>
            <person name="Cheng Q."/>
            <person name="Chen S."/>
            <person name="Li J."/>
        </authorList>
    </citation>
    <scope>NUCLEOTIDE SEQUENCE [LARGE SCALE GENOMIC DNA]</scope>
    <source>
        <strain evidence="4 5">T27</strain>
    </source>
</reference>
<proteinExistence type="predicted"/>
<accession>X5A767</accession>
<sequence>MAKMKNKWIVLCSAAVTAVYAAGYITTADQASRQQYADVSTTPAASAVPAVPYSGNSGAPQTADSSPSSTPARSIYKDGTYTGMGSNRRGSIQVTLTIANDKITDVEISRFGMHYSESDVAGLPSEVLHNQNSQVTNVSGATYSTKAFQSAVQDALMIARNA</sequence>
<dbReference type="Pfam" id="PF04205">
    <property type="entry name" value="FMN_bind"/>
    <property type="match status" value="1"/>
</dbReference>
<dbReference type="EMBL" id="CP004078">
    <property type="protein sequence ID" value="AHV99649.1"/>
    <property type="molecule type" value="Genomic_DNA"/>
</dbReference>
<evidence type="ECO:0000313" key="5">
    <source>
        <dbReference type="Proteomes" id="UP000019772"/>
    </source>
</evidence>
<evidence type="ECO:0000313" key="4">
    <source>
        <dbReference type="EMBL" id="AHV99649.1"/>
    </source>
</evidence>
<dbReference type="OrthoDB" id="2375608at2"/>
<dbReference type="InterPro" id="IPR007329">
    <property type="entry name" value="FMN-bd"/>
</dbReference>
<dbReference type="AlphaFoldDB" id="X5A767"/>